<protein>
    <submittedName>
        <fullName evidence="2">Uncharacterized protein</fullName>
    </submittedName>
</protein>
<proteinExistence type="predicted"/>
<evidence type="ECO:0000256" key="1">
    <source>
        <dbReference type="SAM" id="MobiDB-lite"/>
    </source>
</evidence>
<name>A0A9P4UWF1_9PLEO</name>
<keyword evidence="3" id="KW-1185">Reference proteome</keyword>
<reference evidence="2" key="1">
    <citation type="journal article" date="2020" name="Stud. Mycol.">
        <title>101 Dothideomycetes genomes: a test case for predicting lifestyles and emergence of pathogens.</title>
        <authorList>
            <person name="Haridas S."/>
            <person name="Albert R."/>
            <person name="Binder M."/>
            <person name="Bloem J."/>
            <person name="Labutti K."/>
            <person name="Salamov A."/>
            <person name="Andreopoulos B."/>
            <person name="Baker S."/>
            <person name="Barry K."/>
            <person name="Bills G."/>
            <person name="Bluhm B."/>
            <person name="Cannon C."/>
            <person name="Castanera R."/>
            <person name="Culley D."/>
            <person name="Daum C."/>
            <person name="Ezra D."/>
            <person name="Gonzalez J."/>
            <person name="Henrissat B."/>
            <person name="Kuo A."/>
            <person name="Liang C."/>
            <person name="Lipzen A."/>
            <person name="Lutzoni F."/>
            <person name="Magnuson J."/>
            <person name="Mondo S."/>
            <person name="Nolan M."/>
            <person name="Ohm R."/>
            <person name="Pangilinan J."/>
            <person name="Park H.-J."/>
            <person name="Ramirez L."/>
            <person name="Alfaro M."/>
            <person name="Sun H."/>
            <person name="Tritt A."/>
            <person name="Yoshinaga Y."/>
            <person name="Zwiers L.-H."/>
            <person name="Turgeon B."/>
            <person name="Goodwin S."/>
            <person name="Spatafora J."/>
            <person name="Crous P."/>
            <person name="Grigoriev I."/>
        </authorList>
    </citation>
    <scope>NUCLEOTIDE SEQUENCE</scope>
    <source>
        <strain evidence="2">CBS 125425</strain>
    </source>
</reference>
<evidence type="ECO:0000313" key="2">
    <source>
        <dbReference type="EMBL" id="KAF2727095.1"/>
    </source>
</evidence>
<comment type="caution">
    <text evidence="2">The sequence shown here is derived from an EMBL/GenBank/DDBJ whole genome shotgun (WGS) entry which is preliminary data.</text>
</comment>
<dbReference type="AlphaFoldDB" id="A0A9P4UWF1"/>
<accession>A0A9P4UWF1</accession>
<feature type="region of interest" description="Disordered" evidence="1">
    <location>
        <begin position="23"/>
        <end position="45"/>
    </location>
</feature>
<dbReference type="EMBL" id="ML996356">
    <property type="protein sequence ID" value="KAF2727095.1"/>
    <property type="molecule type" value="Genomic_DNA"/>
</dbReference>
<gene>
    <name evidence="2" type="ORF">EJ04DRAFT_151630</name>
</gene>
<evidence type="ECO:0000313" key="3">
    <source>
        <dbReference type="Proteomes" id="UP000799444"/>
    </source>
</evidence>
<organism evidence="2 3">
    <name type="scientific">Polyplosphaeria fusca</name>
    <dbReference type="NCBI Taxonomy" id="682080"/>
    <lineage>
        <taxon>Eukaryota</taxon>
        <taxon>Fungi</taxon>
        <taxon>Dikarya</taxon>
        <taxon>Ascomycota</taxon>
        <taxon>Pezizomycotina</taxon>
        <taxon>Dothideomycetes</taxon>
        <taxon>Pleosporomycetidae</taxon>
        <taxon>Pleosporales</taxon>
        <taxon>Tetraplosphaeriaceae</taxon>
        <taxon>Polyplosphaeria</taxon>
    </lineage>
</organism>
<sequence length="165" mass="18217">MLFYPRRGNGDVVVGWDVQRGRVGRRHAGPEQNTRHSARRRHAGHNVSREGMIGIKFDRAIAPASPVCHDGHATCTRVGCSGGRDWIHVTCRPDYHGTERCRQQKTKLKSKKAPACGRPPFQTAGGRAGLRVATRGGTSGRRCCSLQCPLQCHCHCHCICRLQCP</sequence>
<dbReference type="Proteomes" id="UP000799444">
    <property type="component" value="Unassembled WGS sequence"/>
</dbReference>